<evidence type="ECO:0000313" key="2">
    <source>
        <dbReference type="Proteomes" id="UP000235828"/>
    </source>
</evidence>
<dbReference type="RefSeq" id="WP_102525271.1">
    <property type="nucleotide sequence ID" value="NZ_LT960612.1"/>
</dbReference>
<dbReference type="Gene3D" id="1.50.10.140">
    <property type="match status" value="1"/>
</dbReference>
<dbReference type="EMBL" id="LT960612">
    <property type="protein sequence ID" value="SON53221.1"/>
    <property type="molecule type" value="Genomic_DNA"/>
</dbReference>
<dbReference type="OrthoDB" id="5851883at2"/>
<protein>
    <submittedName>
        <fullName evidence="1">Putative membrane protein</fullName>
    </submittedName>
</protein>
<accession>A0A2N8ZMS4</accession>
<dbReference type="Proteomes" id="UP000235828">
    <property type="component" value="Chromosome B"/>
</dbReference>
<keyword evidence="2" id="KW-1185">Reference proteome</keyword>
<dbReference type="PROSITE" id="PS51257">
    <property type="entry name" value="PROKAR_LIPOPROTEIN"/>
    <property type="match status" value="1"/>
</dbReference>
<reference evidence="1 2" key="1">
    <citation type="submission" date="2017-10" db="EMBL/GenBank/DDBJ databases">
        <authorList>
            <person name="Banno H."/>
            <person name="Chua N.-H."/>
        </authorList>
    </citation>
    <scope>NUCLEOTIDE SEQUENCE [LARGE SCALE GENOMIC DNA]</scope>
    <source>
        <strain evidence="1">Vibrio tapetis CECT4600</strain>
    </source>
</reference>
<dbReference type="KEGG" id="vta:B1610"/>
<proteinExistence type="predicted"/>
<gene>
    <name evidence="1" type="ORF">VTAP4600_B1610</name>
</gene>
<sequence length="450" mass="49635">MIKQISYFVTGILSLSLLGCVEETRATEKIKIDSKYYPKGFETELQSNLDFFMDGVGVSPSVKVPYDHIILGSDGNTVANYTNITGVGFYLNLLTEMQRAGSSSAVLRMEEVLSVLESAPKWNGLFFWLYGFSENELTVSNDGKISAVDNGNLALSLAALSGAYYDSNNDRLKAIATRSESLLSAQKLGWSSLYDTNRGLLRAGWSKDTGTYLGYHIDRKTNESRLAVIWAVLSTEGSAQAVPASAFTTMPMPVGRYNHDGVYLEPLLSWDGSYFQTMMPSLWINEAKLMPDSRYLEAVNQLHKQYSDANNGIPFVSASATPNNGYHAYGIKEVSESYYKYQNSISSAAGTPHASALYYMSDPTDAVARLKAIKAGYPMIETKAGWRDAVAPDGTLSNKLIAIDQGMFVGAFIASSVQQDVSNYFERKGWKASLEQMYDTFVPTEYINYP</sequence>
<organism evidence="1 2">
    <name type="scientific">Vibrio tapetis subsp. tapetis</name>
    <dbReference type="NCBI Taxonomy" id="1671868"/>
    <lineage>
        <taxon>Bacteria</taxon>
        <taxon>Pseudomonadati</taxon>
        <taxon>Pseudomonadota</taxon>
        <taxon>Gammaproteobacteria</taxon>
        <taxon>Vibrionales</taxon>
        <taxon>Vibrionaceae</taxon>
        <taxon>Vibrio</taxon>
    </lineage>
</organism>
<evidence type="ECO:0000313" key="1">
    <source>
        <dbReference type="EMBL" id="SON53221.1"/>
    </source>
</evidence>
<name>A0A2N8ZMS4_9VIBR</name>
<dbReference type="AlphaFoldDB" id="A0A2N8ZMS4"/>